<dbReference type="Gene3D" id="3.30.460.40">
    <property type="match status" value="1"/>
</dbReference>
<gene>
    <name evidence="1" type="ORF">MVEN_01392300</name>
</gene>
<name>A0A8H7CVC4_9AGAR</name>
<dbReference type="Proteomes" id="UP000620124">
    <property type="component" value="Unassembled WGS sequence"/>
</dbReference>
<sequence>MSHPRLDEVERVARATVTTLLSAGIRSCLVGGMACSIYGNSRVPNDVDIVCLTDKHTQEELKGILVANDINFYTIASKDPLATYRVLWYRLGFRRSCKVDVLLPGVMNIPPVPRRGWTIAGPTSFILGEKQHVDVRDIGELLDLAVEKYDVNVKRDGKSLPESFLRAAVTRMKAYVKSFPNSAEHWRDIGFHV</sequence>
<accession>A0A8H7CVC4</accession>
<keyword evidence="1" id="KW-0347">Helicase</keyword>
<evidence type="ECO:0000313" key="2">
    <source>
        <dbReference type="Proteomes" id="UP000620124"/>
    </source>
</evidence>
<dbReference type="OrthoDB" id="3051727at2759"/>
<reference evidence="1" key="1">
    <citation type="submission" date="2020-05" db="EMBL/GenBank/DDBJ databases">
        <title>Mycena genomes resolve the evolution of fungal bioluminescence.</title>
        <authorList>
            <person name="Tsai I.J."/>
        </authorList>
    </citation>
    <scope>NUCLEOTIDE SEQUENCE</scope>
    <source>
        <strain evidence="1">CCC161011</strain>
    </source>
</reference>
<keyword evidence="1" id="KW-0547">Nucleotide-binding</keyword>
<dbReference type="InterPro" id="IPR043519">
    <property type="entry name" value="NT_sf"/>
</dbReference>
<protein>
    <submittedName>
        <fullName evidence="1">Helicase ATP-binding domain-containing protein</fullName>
    </submittedName>
</protein>
<keyword evidence="2" id="KW-1185">Reference proteome</keyword>
<evidence type="ECO:0000313" key="1">
    <source>
        <dbReference type="EMBL" id="KAF7348733.1"/>
    </source>
</evidence>
<organism evidence="1 2">
    <name type="scientific">Mycena venus</name>
    <dbReference type="NCBI Taxonomy" id="2733690"/>
    <lineage>
        <taxon>Eukaryota</taxon>
        <taxon>Fungi</taxon>
        <taxon>Dikarya</taxon>
        <taxon>Basidiomycota</taxon>
        <taxon>Agaricomycotina</taxon>
        <taxon>Agaricomycetes</taxon>
        <taxon>Agaricomycetidae</taxon>
        <taxon>Agaricales</taxon>
        <taxon>Marasmiineae</taxon>
        <taxon>Mycenaceae</taxon>
        <taxon>Mycena</taxon>
    </lineage>
</organism>
<dbReference type="EMBL" id="JACAZI010000011">
    <property type="protein sequence ID" value="KAF7348733.1"/>
    <property type="molecule type" value="Genomic_DNA"/>
</dbReference>
<dbReference type="AlphaFoldDB" id="A0A8H7CVC4"/>
<proteinExistence type="predicted"/>
<dbReference type="SUPFAM" id="SSF81301">
    <property type="entry name" value="Nucleotidyltransferase"/>
    <property type="match status" value="1"/>
</dbReference>
<dbReference type="GO" id="GO:0005524">
    <property type="term" value="F:ATP binding"/>
    <property type="evidence" value="ECO:0007669"/>
    <property type="project" value="UniProtKB-KW"/>
</dbReference>
<dbReference type="GO" id="GO:0004386">
    <property type="term" value="F:helicase activity"/>
    <property type="evidence" value="ECO:0007669"/>
    <property type="project" value="UniProtKB-KW"/>
</dbReference>
<comment type="caution">
    <text evidence="1">The sequence shown here is derived from an EMBL/GenBank/DDBJ whole genome shotgun (WGS) entry which is preliminary data.</text>
</comment>
<keyword evidence="1" id="KW-0067">ATP-binding</keyword>
<keyword evidence="1" id="KW-0378">Hydrolase</keyword>